<name>A0A4R3K6U5_9FIRM</name>
<comment type="caution">
    <text evidence="2">The sequence shown here is derived from an EMBL/GenBank/DDBJ whole genome shotgun (WGS) entry which is preliminary data.</text>
</comment>
<protein>
    <submittedName>
        <fullName evidence="2">DUF2905 family protein</fullName>
    </submittedName>
</protein>
<feature type="transmembrane region" description="Helical" evidence="1">
    <location>
        <begin position="7"/>
        <end position="25"/>
    </location>
</feature>
<keyword evidence="1" id="KW-0812">Transmembrane</keyword>
<dbReference type="OrthoDB" id="9811610at2"/>
<proteinExistence type="predicted"/>
<feature type="transmembrane region" description="Helical" evidence="1">
    <location>
        <begin position="45"/>
        <end position="69"/>
    </location>
</feature>
<keyword evidence="1" id="KW-0472">Membrane</keyword>
<dbReference type="RefSeq" id="WP_132549961.1">
    <property type="nucleotide sequence ID" value="NZ_SMAA01000010.1"/>
</dbReference>
<dbReference type="InterPro" id="IPR021320">
    <property type="entry name" value="DUF2905"/>
</dbReference>
<accession>A0A4R3K6U5</accession>
<keyword evidence="3" id="KW-1185">Reference proteome</keyword>
<sequence length="71" mass="7934">MNELGKMMIYAGIVLTVIGCLLYFGGKFIPLGRLPGDFKWETSGFGIYFPLASSIIISILLTVLINVFFRR</sequence>
<evidence type="ECO:0000313" key="2">
    <source>
        <dbReference type="EMBL" id="TCS78411.1"/>
    </source>
</evidence>
<organism evidence="2 3">
    <name type="scientific">Pectinatus cerevisiiphilus</name>
    <dbReference type="NCBI Taxonomy" id="86956"/>
    <lineage>
        <taxon>Bacteria</taxon>
        <taxon>Bacillati</taxon>
        <taxon>Bacillota</taxon>
        <taxon>Negativicutes</taxon>
        <taxon>Selenomonadales</taxon>
        <taxon>Selenomonadaceae</taxon>
        <taxon>Pectinatus</taxon>
    </lineage>
</organism>
<dbReference type="PANTHER" id="PTHR36443">
    <property type="entry name" value="BSR5223 PROTEIN"/>
    <property type="match status" value="1"/>
</dbReference>
<dbReference type="Proteomes" id="UP000295188">
    <property type="component" value="Unassembled WGS sequence"/>
</dbReference>
<dbReference type="PROSITE" id="PS51257">
    <property type="entry name" value="PROKAR_LIPOPROTEIN"/>
    <property type="match status" value="1"/>
</dbReference>
<keyword evidence="1" id="KW-1133">Transmembrane helix</keyword>
<dbReference type="EMBL" id="SMAA01000010">
    <property type="protein sequence ID" value="TCS78411.1"/>
    <property type="molecule type" value="Genomic_DNA"/>
</dbReference>
<dbReference type="Pfam" id="PF11146">
    <property type="entry name" value="DUF2905"/>
    <property type="match status" value="1"/>
</dbReference>
<evidence type="ECO:0000313" key="3">
    <source>
        <dbReference type="Proteomes" id="UP000295188"/>
    </source>
</evidence>
<gene>
    <name evidence="2" type="ORF">EDC37_11041</name>
</gene>
<evidence type="ECO:0000256" key="1">
    <source>
        <dbReference type="SAM" id="Phobius"/>
    </source>
</evidence>
<dbReference type="AlphaFoldDB" id="A0A4R3K6U5"/>
<reference evidence="2 3" key="1">
    <citation type="submission" date="2019-03" db="EMBL/GenBank/DDBJ databases">
        <title>Genomic Encyclopedia of Type Strains, Phase IV (KMG-IV): sequencing the most valuable type-strain genomes for metagenomic binning, comparative biology and taxonomic classification.</title>
        <authorList>
            <person name="Goeker M."/>
        </authorList>
    </citation>
    <scope>NUCLEOTIDE SEQUENCE [LARGE SCALE GENOMIC DNA]</scope>
    <source>
        <strain evidence="2 3">DSM 20467</strain>
    </source>
</reference>
<dbReference type="PANTHER" id="PTHR36443:SF1">
    <property type="entry name" value="BSR5223 PROTEIN"/>
    <property type="match status" value="1"/>
</dbReference>